<accession>A0A2M4CCR4</accession>
<organism evidence="1">
    <name type="scientific">Anopheles marajoara</name>
    <dbReference type="NCBI Taxonomy" id="58244"/>
    <lineage>
        <taxon>Eukaryota</taxon>
        <taxon>Metazoa</taxon>
        <taxon>Ecdysozoa</taxon>
        <taxon>Arthropoda</taxon>
        <taxon>Hexapoda</taxon>
        <taxon>Insecta</taxon>
        <taxon>Pterygota</taxon>
        <taxon>Neoptera</taxon>
        <taxon>Endopterygota</taxon>
        <taxon>Diptera</taxon>
        <taxon>Nematocera</taxon>
        <taxon>Culicoidea</taxon>
        <taxon>Culicidae</taxon>
        <taxon>Anophelinae</taxon>
        <taxon>Anopheles</taxon>
    </lineage>
</organism>
<sequence>MKAVAWFSCCLAPNRPVGAGTERTKFMHVTLYWWKYGSPGPIGTGKHSGCCGCPGSQHSIGFPLTPWFRAVDVIS</sequence>
<proteinExistence type="predicted"/>
<name>A0A2M4CCR4_9DIPT</name>
<evidence type="ECO:0000313" key="1">
    <source>
        <dbReference type="EMBL" id="MBW63110.1"/>
    </source>
</evidence>
<protein>
    <submittedName>
        <fullName evidence="1">Putative secreted protein</fullName>
    </submittedName>
</protein>
<dbReference type="AlphaFoldDB" id="A0A2M4CCR4"/>
<reference evidence="1" key="1">
    <citation type="submission" date="2018-01" db="EMBL/GenBank/DDBJ databases">
        <title>An insight into the sialome of Amazonian anophelines.</title>
        <authorList>
            <person name="Ribeiro J.M."/>
            <person name="Scarpassa V."/>
            <person name="Calvo E."/>
        </authorList>
    </citation>
    <scope>NUCLEOTIDE SEQUENCE</scope>
    <source>
        <tissue evidence="1">Salivary glands</tissue>
    </source>
</reference>
<dbReference type="EMBL" id="GGFJ01013969">
    <property type="protein sequence ID" value="MBW63110.1"/>
    <property type="molecule type" value="Transcribed_RNA"/>
</dbReference>